<evidence type="ECO:0000313" key="1">
    <source>
        <dbReference type="EMBL" id="GAG95651.1"/>
    </source>
</evidence>
<name>X1DGU7_9ZZZZ</name>
<proteinExistence type="predicted"/>
<organism evidence="1">
    <name type="scientific">marine sediment metagenome</name>
    <dbReference type="NCBI Taxonomy" id="412755"/>
    <lineage>
        <taxon>unclassified sequences</taxon>
        <taxon>metagenomes</taxon>
        <taxon>ecological metagenomes</taxon>
    </lineage>
</organism>
<reference evidence="1" key="1">
    <citation type="journal article" date="2014" name="Front. Microbiol.">
        <title>High frequency of phylogenetically diverse reductive dehalogenase-homologous genes in deep subseafloor sedimentary metagenomes.</title>
        <authorList>
            <person name="Kawai M."/>
            <person name="Futagami T."/>
            <person name="Toyoda A."/>
            <person name="Takaki Y."/>
            <person name="Nishi S."/>
            <person name="Hori S."/>
            <person name="Arai W."/>
            <person name="Tsubouchi T."/>
            <person name="Morono Y."/>
            <person name="Uchiyama I."/>
            <person name="Ito T."/>
            <person name="Fujiyama A."/>
            <person name="Inagaki F."/>
            <person name="Takami H."/>
        </authorList>
    </citation>
    <scope>NUCLEOTIDE SEQUENCE</scope>
    <source>
        <strain evidence="1">Expedition CK06-06</strain>
    </source>
</reference>
<protein>
    <submittedName>
        <fullName evidence="1">Uncharacterized protein</fullName>
    </submittedName>
</protein>
<accession>X1DGU7</accession>
<gene>
    <name evidence="1" type="ORF">S01H4_47006</name>
</gene>
<dbReference type="EMBL" id="BART01026334">
    <property type="protein sequence ID" value="GAG95651.1"/>
    <property type="molecule type" value="Genomic_DNA"/>
</dbReference>
<dbReference type="AlphaFoldDB" id="X1DGU7"/>
<sequence>GAEEKLIIALENFFFQSKTYIERLKSGQMSFGELVEKYDWEKEQFKEVM</sequence>
<feature type="non-terminal residue" evidence="1">
    <location>
        <position position="1"/>
    </location>
</feature>
<comment type="caution">
    <text evidence="1">The sequence shown here is derived from an EMBL/GenBank/DDBJ whole genome shotgun (WGS) entry which is preliminary data.</text>
</comment>